<dbReference type="Proteomes" id="UP000199352">
    <property type="component" value="Unassembled WGS sequence"/>
</dbReference>
<keyword evidence="2" id="KW-1185">Reference proteome</keyword>
<dbReference type="AlphaFoldDB" id="A0A1H9M4U1"/>
<evidence type="ECO:0000313" key="2">
    <source>
        <dbReference type="Proteomes" id="UP000199352"/>
    </source>
</evidence>
<name>A0A1H9M4U1_9PSEU</name>
<dbReference type="RefSeq" id="WP_177221197.1">
    <property type="nucleotide sequence ID" value="NZ_FOFR01000008.1"/>
</dbReference>
<dbReference type="STRING" id="402600.SAMN05216188_108254"/>
<organism evidence="1 2">
    <name type="scientific">Lentzea xinjiangensis</name>
    <dbReference type="NCBI Taxonomy" id="402600"/>
    <lineage>
        <taxon>Bacteria</taxon>
        <taxon>Bacillati</taxon>
        <taxon>Actinomycetota</taxon>
        <taxon>Actinomycetes</taxon>
        <taxon>Pseudonocardiales</taxon>
        <taxon>Pseudonocardiaceae</taxon>
        <taxon>Lentzea</taxon>
    </lineage>
</organism>
<dbReference type="Gene3D" id="2.60.120.200">
    <property type="match status" value="1"/>
</dbReference>
<dbReference type="SUPFAM" id="SSF49899">
    <property type="entry name" value="Concanavalin A-like lectins/glucanases"/>
    <property type="match status" value="1"/>
</dbReference>
<gene>
    <name evidence="1" type="ORF">SAMN05216188_108254</name>
</gene>
<dbReference type="EMBL" id="FOFR01000008">
    <property type="protein sequence ID" value="SER18694.1"/>
    <property type="molecule type" value="Genomic_DNA"/>
</dbReference>
<evidence type="ECO:0000313" key="1">
    <source>
        <dbReference type="EMBL" id="SER18694.1"/>
    </source>
</evidence>
<sequence length="319" mass="34585">MKRLLVLGTAVVLCFGPMWTLPVTPAHATFGAVLPTLSRNLVSYYDFEHPVRGNEALERDRGRSGTTLSLVNGGADMRVRDGAFPGSRHSVQLKQITPEAAGNDDWKAGVHRETGVPSLTAFNGARQASIMGWVKMTGRNPAPNSTTADPDDLYGAIGLAGVLSGDSNGHAVRALLELIQVDGELKLVALARRLDGGASQTFAALEDWRELLPANEWVFLAATVDFDTGAMALYRNAEPLAGRYVVTGDPWRLAGEPEPDLASATDPRGIKIGGSYPQNTREGNACHCRMDSLMFLDRAAKPWEVRLQYRWMSRARSTP</sequence>
<accession>A0A1H9M4U1</accession>
<reference evidence="2" key="1">
    <citation type="submission" date="2016-10" db="EMBL/GenBank/DDBJ databases">
        <authorList>
            <person name="Varghese N."/>
            <person name="Submissions S."/>
        </authorList>
    </citation>
    <scope>NUCLEOTIDE SEQUENCE [LARGE SCALE GENOMIC DNA]</scope>
    <source>
        <strain evidence="2">CGMCC 4.3525</strain>
    </source>
</reference>
<protein>
    <recommendedName>
        <fullName evidence="3">Concanavalin A-like lectin/glucanases superfamily protein</fullName>
    </recommendedName>
</protein>
<dbReference type="InterPro" id="IPR013320">
    <property type="entry name" value="ConA-like_dom_sf"/>
</dbReference>
<evidence type="ECO:0008006" key="3">
    <source>
        <dbReference type="Google" id="ProtNLM"/>
    </source>
</evidence>
<proteinExistence type="predicted"/>